<dbReference type="PANTHER" id="PTHR47747">
    <property type="entry name" value="RIBONUCLEASE P PROTEIN SUBUNIT P38-LIKE PROTEIN"/>
    <property type="match status" value="1"/>
</dbReference>
<dbReference type="AlphaFoldDB" id="A0A834HBC3"/>
<proteinExistence type="predicted"/>
<dbReference type="EMBL" id="WJXA01000002">
    <property type="protein sequence ID" value="KAF7150922.1"/>
    <property type="molecule type" value="Genomic_DNA"/>
</dbReference>
<comment type="caution">
    <text evidence="1">The sequence shown here is derived from an EMBL/GenBank/DDBJ whole genome shotgun (WGS) entry which is preliminary data.</text>
</comment>
<dbReference type="Proteomes" id="UP000626092">
    <property type="component" value="Unassembled WGS sequence"/>
</dbReference>
<dbReference type="OrthoDB" id="751422at2759"/>
<gene>
    <name evidence="1" type="ORF">RHSIM_Rhsim02G0039000</name>
</gene>
<organism evidence="1 2">
    <name type="scientific">Rhododendron simsii</name>
    <name type="common">Sims's rhododendron</name>
    <dbReference type="NCBI Taxonomy" id="118357"/>
    <lineage>
        <taxon>Eukaryota</taxon>
        <taxon>Viridiplantae</taxon>
        <taxon>Streptophyta</taxon>
        <taxon>Embryophyta</taxon>
        <taxon>Tracheophyta</taxon>
        <taxon>Spermatophyta</taxon>
        <taxon>Magnoliopsida</taxon>
        <taxon>eudicotyledons</taxon>
        <taxon>Gunneridae</taxon>
        <taxon>Pentapetalae</taxon>
        <taxon>asterids</taxon>
        <taxon>Ericales</taxon>
        <taxon>Ericaceae</taxon>
        <taxon>Ericoideae</taxon>
        <taxon>Rhodoreae</taxon>
        <taxon>Rhododendron</taxon>
    </lineage>
</organism>
<evidence type="ECO:0000313" key="1">
    <source>
        <dbReference type="EMBL" id="KAF7150922.1"/>
    </source>
</evidence>
<evidence type="ECO:0000313" key="2">
    <source>
        <dbReference type="Proteomes" id="UP000626092"/>
    </source>
</evidence>
<name>A0A834HBC3_RHOSS</name>
<keyword evidence="2" id="KW-1185">Reference proteome</keyword>
<accession>A0A834HBC3</accession>
<sequence>MLRSAICALSSVRVSEVVGGEVGEEGFLEREGYGGVEEMGAAMYGDNDGFCSELRNSASQFWAEIASVRLLITVGVSSTYIFVIQLQLDVQYESLESLCHLKHFASRRESPWKLESEASVVSSNLKLLKQELLNLERIGKSDLSKVSSRCGSKQGDIKLLQGRSITYVEEW</sequence>
<dbReference type="PANTHER" id="PTHR47747:SF3">
    <property type="entry name" value="OS03G0853600 PROTEIN"/>
    <property type="match status" value="1"/>
</dbReference>
<protein>
    <submittedName>
        <fullName evidence="1">Uncharacterized protein</fullName>
    </submittedName>
</protein>
<reference evidence="1" key="1">
    <citation type="submission" date="2019-11" db="EMBL/GenBank/DDBJ databases">
        <authorList>
            <person name="Liu Y."/>
            <person name="Hou J."/>
            <person name="Li T.-Q."/>
            <person name="Guan C.-H."/>
            <person name="Wu X."/>
            <person name="Wu H.-Z."/>
            <person name="Ling F."/>
            <person name="Zhang R."/>
            <person name="Shi X.-G."/>
            <person name="Ren J.-P."/>
            <person name="Chen E.-F."/>
            <person name="Sun J.-M."/>
        </authorList>
    </citation>
    <scope>NUCLEOTIDE SEQUENCE</scope>
    <source>
        <strain evidence="1">Adult_tree_wgs_1</strain>
        <tissue evidence="1">Leaves</tissue>
    </source>
</reference>